<protein>
    <submittedName>
        <fullName evidence="2">Esterase</fullName>
    </submittedName>
</protein>
<organism evidence="2 3">
    <name type="scientific">Williamsia phyllosphaerae</name>
    <dbReference type="NCBI Taxonomy" id="885042"/>
    <lineage>
        <taxon>Bacteria</taxon>
        <taxon>Bacillati</taxon>
        <taxon>Actinomycetota</taxon>
        <taxon>Actinomycetes</taxon>
        <taxon>Mycobacteriales</taxon>
        <taxon>Nocardiaceae</taxon>
        <taxon>Williamsia</taxon>
    </lineage>
</organism>
<name>A0ABQ1V666_9NOCA</name>
<dbReference type="InterPro" id="IPR050583">
    <property type="entry name" value="Mycobacterial_A85_antigen"/>
</dbReference>
<dbReference type="Gene3D" id="3.40.50.1820">
    <property type="entry name" value="alpha/beta hydrolase"/>
    <property type="match status" value="1"/>
</dbReference>
<dbReference type="PANTHER" id="PTHR48098">
    <property type="entry name" value="ENTEROCHELIN ESTERASE-RELATED"/>
    <property type="match status" value="1"/>
</dbReference>
<dbReference type="SUPFAM" id="SSF53474">
    <property type="entry name" value="alpha/beta-Hydrolases"/>
    <property type="match status" value="1"/>
</dbReference>
<keyword evidence="1" id="KW-0732">Signal</keyword>
<accession>A0ABQ1V666</accession>
<feature type="chain" id="PRO_5045518996" evidence="1">
    <location>
        <begin position="26"/>
        <end position="331"/>
    </location>
</feature>
<dbReference type="InterPro" id="IPR000801">
    <property type="entry name" value="Esterase-like"/>
</dbReference>
<feature type="signal peptide" evidence="1">
    <location>
        <begin position="1"/>
        <end position="25"/>
    </location>
</feature>
<dbReference type="PANTHER" id="PTHR48098:SF1">
    <property type="entry name" value="DIACYLGLYCEROL ACYLTRANSFERASE_MYCOLYLTRANSFERASE AG85A"/>
    <property type="match status" value="1"/>
</dbReference>
<reference evidence="3" key="1">
    <citation type="journal article" date="2019" name="Int. J. Syst. Evol. Microbiol.">
        <title>The Global Catalogue of Microorganisms (GCM) 10K type strain sequencing project: providing services to taxonomists for standard genome sequencing and annotation.</title>
        <authorList>
            <consortium name="The Broad Institute Genomics Platform"/>
            <consortium name="The Broad Institute Genome Sequencing Center for Infectious Disease"/>
            <person name="Wu L."/>
            <person name="Ma J."/>
        </authorList>
    </citation>
    <scope>NUCLEOTIDE SEQUENCE [LARGE SCALE GENOMIC DNA]</scope>
    <source>
        <strain evidence="3">CCM 7855</strain>
    </source>
</reference>
<dbReference type="EMBL" id="BMCS01000003">
    <property type="protein sequence ID" value="GGF39756.1"/>
    <property type="molecule type" value="Genomic_DNA"/>
</dbReference>
<evidence type="ECO:0000256" key="1">
    <source>
        <dbReference type="SAM" id="SignalP"/>
    </source>
</evidence>
<dbReference type="Proteomes" id="UP000632454">
    <property type="component" value="Unassembled WGS sequence"/>
</dbReference>
<evidence type="ECO:0000313" key="3">
    <source>
        <dbReference type="Proteomes" id="UP000632454"/>
    </source>
</evidence>
<dbReference type="InterPro" id="IPR029058">
    <property type="entry name" value="AB_hydrolase_fold"/>
</dbReference>
<keyword evidence="3" id="KW-1185">Reference proteome</keyword>
<sequence length="331" mass="35306">MSTLGALSMAVVATAPMLVAAPAAAAPLSIGGATITRTVAQADGVRDVYVRSTAMKAEMLVKVLPSRVNAATSPTLYLLNGAAGGYNGSSWFDQTDVIKFFADKNVNLVVPVGGVASYFTDWRRDDPKLGHLKWSTYLTKELPPLMDAAYKGSGRNAIAGISMAGTSVFQLSLDAPDLYQGIGAYSGCAMTSDPIGQAFVKLTVARGGGNTLNMWGPSTDPEWVRKDPYVNAEKLRGKAIYVAAGTGVPGQYDNINAPGIKGNVTALAERIAAGAVIESATNYCTQRMQTRLRSLNIPATFRLNYPGTHSWPYWQDDLHNSWPMFSTALNR</sequence>
<proteinExistence type="predicted"/>
<dbReference type="Pfam" id="PF00756">
    <property type="entry name" value="Esterase"/>
    <property type="match status" value="1"/>
</dbReference>
<gene>
    <name evidence="2" type="ORF">GCM10007298_39340</name>
</gene>
<evidence type="ECO:0000313" key="2">
    <source>
        <dbReference type="EMBL" id="GGF39756.1"/>
    </source>
</evidence>
<comment type="caution">
    <text evidence="2">The sequence shown here is derived from an EMBL/GenBank/DDBJ whole genome shotgun (WGS) entry which is preliminary data.</text>
</comment>